<feature type="transmembrane region" description="Helical" evidence="11">
    <location>
        <begin position="1243"/>
        <end position="1269"/>
    </location>
</feature>
<proteinExistence type="inferred from homology"/>
<dbReference type="PANTHER" id="PTHR13018">
    <property type="entry name" value="PROBABLE MEMBRANE PROTEIN DUF221-RELATED"/>
    <property type="match status" value="1"/>
</dbReference>
<dbReference type="InterPro" id="IPR045122">
    <property type="entry name" value="Csc1-like"/>
</dbReference>
<comment type="similarity">
    <text evidence="2">Belongs to the CSC1 (TC 1.A.17) family.</text>
</comment>
<feature type="region of interest" description="Disordered" evidence="10">
    <location>
        <begin position="257"/>
        <end position="332"/>
    </location>
</feature>
<evidence type="ECO:0000256" key="11">
    <source>
        <dbReference type="SAM" id="Phobius"/>
    </source>
</evidence>
<feature type="compositionally biased region" description="Polar residues" evidence="10">
    <location>
        <begin position="230"/>
        <end position="240"/>
    </location>
</feature>
<keyword evidence="5" id="KW-0106">Calcium</keyword>
<keyword evidence="6 11" id="KW-1133">Transmembrane helix</keyword>
<feature type="transmembrane region" description="Helical" evidence="11">
    <location>
        <begin position="1395"/>
        <end position="1428"/>
    </location>
</feature>
<dbReference type="EMBL" id="VIBQ01000009">
    <property type="protein sequence ID" value="KAB8337311.1"/>
    <property type="molecule type" value="Genomic_DNA"/>
</dbReference>
<evidence type="ECO:0000256" key="7">
    <source>
        <dbReference type="ARBA" id="ARBA00023065"/>
    </source>
</evidence>
<feature type="region of interest" description="Disordered" evidence="10">
    <location>
        <begin position="574"/>
        <end position="598"/>
    </location>
</feature>
<evidence type="ECO:0000256" key="1">
    <source>
        <dbReference type="ARBA" id="ARBA00004141"/>
    </source>
</evidence>
<reference evidence="16 17" key="1">
    <citation type="submission" date="2019-06" db="EMBL/GenBank/DDBJ databases">
        <title>A chromosomal-level reference genome of Carpinus fangiana (Coryloideae, Betulaceae).</title>
        <authorList>
            <person name="Yang X."/>
            <person name="Wang Z."/>
            <person name="Zhang L."/>
            <person name="Hao G."/>
            <person name="Liu J."/>
            <person name="Yang Y."/>
        </authorList>
    </citation>
    <scope>NUCLEOTIDE SEQUENCE [LARGE SCALE GENOMIC DNA]</scope>
    <source>
        <strain evidence="16">Cfa_2016G</strain>
        <tissue evidence="16">Leaf</tissue>
    </source>
</reference>
<evidence type="ECO:0000313" key="16">
    <source>
        <dbReference type="EMBL" id="KAB8337311.1"/>
    </source>
</evidence>
<dbReference type="Pfam" id="PF12621">
    <property type="entry name" value="PHM7_ext"/>
    <property type="match status" value="1"/>
</dbReference>
<dbReference type="OrthoDB" id="1689567at2759"/>
<feature type="compositionally biased region" description="Polar residues" evidence="10">
    <location>
        <begin position="301"/>
        <end position="318"/>
    </location>
</feature>
<dbReference type="GO" id="GO:0005886">
    <property type="term" value="C:plasma membrane"/>
    <property type="evidence" value="ECO:0007669"/>
    <property type="project" value="TreeGrafter"/>
</dbReference>
<evidence type="ECO:0000259" key="13">
    <source>
        <dbReference type="Pfam" id="PF12621"/>
    </source>
</evidence>
<dbReference type="GO" id="GO:0005227">
    <property type="term" value="F:calcium-activated cation channel activity"/>
    <property type="evidence" value="ECO:0007669"/>
    <property type="project" value="InterPro"/>
</dbReference>
<dbReference type="Pfam" id="PF13967">
    <property type="entry name" value="RSN1_TM"/>
    <property type="match status" value="1"/>
</dbReference>
<feature type="domain" description="CSC1/OSCA1-like cytosolic" evidence="15">
    <location>
        <begin position="986"/>
        <end position="1185"/>
    </location>
</feature>
<feature type="transmembrane region" description="Helical" evidence="11">
    <location>
        <begin position="941"/>
        <end position="960"/>
    </location>
</feature>
<dbReference type="PANTHER" id="PTHR13018:SF20">
    <property type="entry name" value="SPORULATION-SPECIFIC PROTEIN 75"/>
    <property type="match status" value="1"/>
</dbReference>
<evidence type="ECO:0000256" key="5">
    <source>
        <dbReference type="ARBA" id="ARBA00022837"/>
    </source>
</evidence>
<evidence type="ECO:0000256" key="6">
    <source>
        <dbReference type="ARBA" id="ARBA00022989"/>
    </source>
</evidence>
<feature type="region of interest" description="Disordered" evidence="10">
    <location>
        <begin position="1543"/>
        <end position="1574"/>
    </location>
</feature>
<keyword evidence="7" id="KW-0406">Ion transport</keyword>
<keyword evidence="9" id="KW-0407">Ion channel</keyword>
<comment type="caution">
    <text evidence="16">The sequence shown here is derived from an EMBL/GenBank/DDBJ whole genome shotgun (WGS) entry which is preliminary data.</text>
</comment>
<comment type="subcellular location">
    <subcellularLocation>
        <location evidence="1">Membrane</location>
        <topology evidence="1">Multi-pass membrane protein</topology>
    </subcellularLocation>
</comment>
<feature type="domain" description="10TM putative phosphate transporter extracellular tail" evidence="13">
    <location>
        <begin position="1628"/>
        <end position="1685"/>
    </location>
</feature>
<evidence type="ECO:0008006" key="18">
    <source>
        <dbReference type="Google" id="ProtNLM"/>
    </source>
</evidence>
<keyword evidence="4 11" id="KW-0812">Transmembrane</keyword>
<dbReference type="InterPro" id="IPR027815">
    <property type="entry name" value="CSC1/OSCA1-like_cyt"/>
</dbReference>
<keyword evidence="3" id="KW-0813">Transport</keyword>
<evidence type="ECO:0000256" key="3">
    <source>
        <dbReference type="ARBA" id="ARBA00022448"/>
    </source>
</evidence>
<feature type="region of interest" description="Disordered" evidence="10">
    <location>
        <begin position="219"/>
        <end position="241"/>
    </location>
</feature>
<feature type="transmembrane region" description="Helical" evidence="11">
    <location>
        <begin position="888"/>
        <end position="908"/>
    </location>
</feature>
<feature type="transmembrane region" description="Helical" evidence="11">
    <location>
        <begin position="1198"/>
        <end position="1223"/>
    </location>
</feature>
<evidence type="ECO:0000256" key="4">
    <source>
        <dbReference type="ARBA" id="ARBA00022692"/>
    </source>
</evidence>
<dbReference type="Proteomes" id="UP000327013">
    <property type="component" value="Unassembled WGS sequence"/>
</dbReference>
<evidence type="ECO:0000259" key="15">
    <source>
        <dbReference type="Pfam" id="PF14703"/>
    </source>
</evidence>
<dbReference type="Pfam" id="PF02714">
    <property type="entry name" value="RSN1_7TM"/>
    <property type="match status" value="1"/>
</dbReference>
<evidence type="ECO:0000313" key="17">
    <source>
        <dbReference type="Proteomes" id="UP000327013"/>
    </source>
</evidence>
<dbReference type="Pfam" id="PF14703">
    <property type="entry name" value="PHM7_cyt"/>
    <property type="match status" value="1"/>
</dbReference>
<organism evidence="16 17">
    <name type="scientific">Carpinus fangiana</name>
    <dbReference type="NCBI Taxonomy" id="176857"/>
    <lineage>
        <taxon>Eukaryota</taxon>
        <taxon>Viridiplantae</taxon>
        <taxon>Streptophyta</taxon>
        <taxon>Embryophyta</taxon>
        <taxon>Tracheophyta</taxon>
        <taxon>Spermatophyta</taxon>
        <taxon>Magnoliopsida</taxon>
        <taxon>eudicotyledons</taxon>
        <taxon>Gunneridae</taxon>
        <taxon>Pentapetalae</taxon>
        <taxon>rosids</taxon>
        <taxon>fabids</taxon>
        <taxon>Fagales</taxon>
        <taxon>Betulaceae</taxon>
        <taxon>Carpinus</taxon>
    </lineage>
</organism>
<feature type="transmembrane region" description="Helical" evidence="11">
    <location>
        <begin position="1448"/>
        <end position="1471"/>
    </location>
</feature>
<evidence type="ECO:0000256" key="2">
    <source>
        <dbReference type="ARBA" id="ARBA00007779"/>
    </source>
</evidence>
<evidence type="ECO:0000256" key="10">
    <source>
        <dbReference type="SAM" id="MobiDB-lite"/>
    </source>
</evidence>
<feature type="transmembrane region" description="Helical" evidence="11">
    <location>
        <begin position="805"/>
        <end position="829"/>
    </location>
</feature>
<feature type="transmembrane region" description="Helical" evidence="11">
    <location>
        <begin position="1483"/>
        <end position="1503"/>
    </location>
</feature>
<accession>A0A5N6KPV2</accession>
<keyword evidence="17" id="KW-1185">Reference proteome</keyword>
<feature type="domain" description="CSC1/OSCA1-like 7TM region" evidence="12">
    <location>
        <begin position="1196"/>
        <end position="1469"/>
    </location>
</feature>
<evidence type="ECO:0000259" key="14">
    <source>
        <dbReference type="Pfam" id="PF13967"/>
    </source>
</evidence>
<sequence>MSKTMPFRVFVRRENDQGNPMSVTSIGSVGLDLPPAIEIDEHDVEAYRKLRLCPMFFDQELNLSIPEALMAIEAHGRPTKEFFESAFPVTAQTQQTPTAAAVSYPQHVDVSFVSGTRRASVMDADCGVPHSSFTSMLYGETASPGFTWMPAGMERPPPRSISAISPRFKFEPYIFEDSIDITQGSYESPEERLKTDTERALLGSLELMPQYAHGIHGQQAFDKEEDEEQQLASAPMTGSQCLPEHHNELFAQVSEPMTVLASKKGRKRKTKTDSINKTQQECMKMGLTTSSKKRKQDCLNEHSNSAGQNPTTQKSQGRVAQRKKPKNLKDAGIPEGEELCRILGRGPYFKEGVPPGGAAQLCKDYGLERYQQNSINKKCSNYLADRYKEQYPAFKAQEQASKRTAGKTTPRKRRANTAPASQARAMTGEENSDERTLQGSRAISQPREYAEKELTVEADGYQYSPAARTLQEHNAAVPTSQGDNVEAYLHHTLTQQSMDDGLQHYAANSIDPGRATQEVRGPYLCTTYPDDLHVFRPLSDDWTICQICAERVWGEERAFQSALTLSGEGTYQIVSHPGTHGEDDGRQAPSELSSWPPWTPQSEAAIGAEARADDQVLIACAANTCWRLTETMHRSKMEGHQFYTQIDILPQKQMIEPLITPTEQQVSICNDMAARLTPDLAAAIDIIAAGRCPLGNPPMYFLWPARSSSRQVTNTSANSCHLCPNYQIHTPLSLGKASFACCLCIPYNIHAPFASAPSTVLVDHQLRLLAVCRPCPPLASSTFAMSGTFLDAGNTVARAKDGVSWAQFVTSVGVGGTLFVIQATLFQILRSRPTMQKIYMPKTYLVPERQKTDPPDSNPLKWFKKVVSYDDQELIQKCGLDSWLFTRYLWMCLRIFVPASLLILPVLLPLNAVGGSGQENNISGLDQLSWQNVKPENYNRYWGHLVMAIVLIIYCCYVFYDELLNFIKIRQTYLTSPQHRIRASTRTIFVNNIPPELRSLKALDELFDVFPDGIRKIWLNRDYTSLENLVQRRNNFARNLEEAYTDMFQLASQRHKKNPARILETDNDAIWAKYIRPSDRPTKFIPRFRAVRGLRMVPFWLIWPFGLLKSVDKIDYCVAEIDRLGKKIAERSANPEDYKAASSAFIQFNSQVAAHMAVQSNMHHSPSLMGPRILEIAPADVKWDNLNLSWWDRWIRTLLFTCLFVGIILLWGIPITVAGFMSSLGTVNNSISWLGWVSKLPKWVISVIQGVVPQLLVSLLITTLMPILFRWLCKLTGQPTGAKTEQMLQVWYFAFVFVELVLVVSISTGVFSTLSTIFSDPLNIPSVLASNLPKAANFFFSYVILQAFSISSANLMQVGRLIVMGWRKMFNYTPRSVFRNKVACPREKWGSFFPLYTNFAVIGLIYSIISPLILPFNVVMFSLFFIVFKNNNLYVFRNDVDTGGLMYATAIFQLFTGIYFLEIVLIGFFFIVRDDANHGDDIVCLPQAIITIVMLVLTLFYHYNLYAKLHPLIHFLPITLEDDAVIRDKEFADKINTRRSLADDFKPDSAHGDNDNEEGLELDELHRPSDSSTARIKASIDEKSIRQRVGHRGHRRNFTPDTEKLQADYKDIGDLVAGFDDELEDLNMEERDLLVDEAFTNPVLRGTECTIWIPQDDLGIALDEMKRLEKYHDTFKVSTEGADLGRPKFKTNIFGIPPDFEKTWIVEKEL</sequence>
<protein>
    <recommendedName>
        <fullName evidence="18">CSC1/OSCA1-like 7TM region domain-containing protein</fullName>
    </recommendedName>
</protein>
<keyword evidence="8 11" id="KW-0472">Membrane</keyword>
<dbReference type="InterPro" id="IPR032880">
    <property type="entry name" value="CSC1/OSCA1-like_N"/>
</dbReference>
<evidence type="ECO:0000256" key="8">
    <source>
        <dbReference type="ARBA" id="ARBA00023136"/>
    </source>
</evidence>
<name>A0A5N6KPV2_9ROSI</name>
<evidence type="ECO:0000256" key="9">
    <source>
        <dbReference type="ARBA" id="ARBA00023303"/>
    </source>
</evidence>
<feature type="compositionally biased region" description="Basic and acidic residues" evidence="10">
    <location>
        <begin position="1543"/>
        <end position="1554"/>
    </location>
</feature>
<feature type="transmembrane region" description="Helical" evidence="11">
    <location>
        <begin position="1290"/>
        <end position="1318"/>
    </location>
</feature>
<evidence type="ECO:0000259" key="12">
    <source>
        <dbReference type="Pfam" id="PF02714"/>
    </source>
</evidence>
<feature type="transmembrane region" description="Helical" evidence="11">
    <location>
        <begin position="1338"/>
        <end position="1363"/>
    </location>
</feature>
<dbReference type="InterPro" id="IPR003864">
    <property type="entry name" value="CSC1/OSCA1-like_7TM"/>
</dbReference>
<gene>
    <name evidence="16" type="ORF">FH972_021612</name>
</gene>
<dbReference type="InterPro" id="IPR022257">
    <property type="entry name" value="PHM7_ext"/>
</dbReference>
<feature type="domain" description="CSC1/OSCA1-like N-terminal transmembrane" evidence="14">
    <location>
        <begin position="807"/>
        <end position="962"/>
    </location>
</feature>
<feature type="region of interest" description="Disordered" evidence="10">
    <location>
        <begin position="394"/>
        <end position="449"/>
    </location>
</feature>